<name>A0A822EEN9_9BILA</name>
<dbReference type="InterPro" id="IPR000594">
    <property type="entry name" value="ThiF_NAD_FAD-bd"/>
</dbReference>
<gene>
    <name evidence="2" type="ORF">QYT958_LOCUS44871</name>
</gene>
<dbReference type="InterPro" id="IPR035985">
    <property type="entry name" value="Ubiquitin-activating_enz"/>
</dbReference>
<organism evidence="2 3">
    <name type="scientific">Rotaria socialis</name>
    <dbReference type="NCBI Taxonomy" id="392032"/>
    <lineage>
        <taxon>Eukaryota</taxon>
        <taxon>Metazoa</taxon>
        <taxon>Spiralia</taxon>
        <taxon>Gnathifera</taxon>
        <taxon>Rotifera</taxon>
        <taxon>Eurotatoria</taxon>
        <taxon>Bdelloidea</taxon>
        <taxon>Philodinida</taxon>
        <taxon>Philodinidae</taxon>
        <taxon>Rotaria</taxon>
    </lineage>
</organism>
<dbReference type="GO" id="GO:0004839">
    <property type="term" value="F:ubiquitin activating enzyme activity"/>
    <property type="evidence" value="ECO:0007669"/>
    <property type="project" value="TreeGrafter"/>
</dbReference>
<dbReference type="GO" id="GO:0006511">
    <property type="term" value="P:ubiquitin-dependent protein catabolic process"/>
    <property type="evidence" value="ECO:0007669"/>
    <property type="project" value="TreeGrafter"/>
</dbReference>
<dbReference type="AlphaFoldDB" id="A0A822EEN9"/>
<dbReference type="GO" id="GO:0005737">
    <property type="term" value="C:cytoplasm"/>
    <property type="evidence" value="ECO:0007669"/>
    <property type="project" value="TreeGrafter"/>
</dbReference>
<comment type="caution">
    <text evidence="2">The sequence shown here is derived from an EMBL/GenBank/DDBJ whole genome shotgun (WGS) entry which is preliminary data.</text>
</comment>
<dbReference type="PANTHER" id="PTHR10953">
    <property type="entry name" value="UBIQUITIN-ACTIVATING ENZYME E1"/>
    <property type="match status" value="1"/>
</dbReference>
<dbReference type="GO" id="GO:0005634">
    <property type="term" value="C:nucleus"/>
    <property type="evidence" value="ECO:0007669"/>
    <property type="project" value="TreeGrafter"/>
</dbReference>
<evidence type="ECO:0000313" key="3">
    <source>
        <dbReference type="Proteomes" id="UP000663848"/>
    </source>
</evidence>
<dbReference type="EMBL" id="CAJOBR010071671">
    <property type="protein sequence ID" value="CAF5101595.1"/>
    <property type="molecule type" value="Genomic_DNA"/>
</dbReference>
<reference evidence="2" key="1">
    <citation type="submission" date="2021-02" db="EMBL/GenBank/DDBJ databases">
        <authorList>
            <person name="Nowell W R."/>
        </authorList>
    </citation>
    <scope>NUCLEOTIDE SEQUENCE</scope>
</reference>
<dbReference type="Proteomes" id="UP000663848">
    <property type="component" value="Unassembled WGS sequence"/>
</dbReference>
<proteinExistence type="predicted"/>
<evidence type="ECO:0000313" key="2">
    <source>
        <dbReference type="EMBL" id="CAF5101595.1"/>
    </source>
</evidence>
<dbReference type="InterPro" id="IPR045886">
    <property type="entry name" value="ThiF/MoeB/HesA"/>
</dbReference>
<dbReference type="SUPFAM" id="SSF69572">
    <property type="entry name" value="Activating enzymes of the ubiquitin-like proteins"/>
    <property type="match status" value="1"/>
</dbReference>
<evidence type="ECO:0000259" key="1">
    <source>
        <dbReference type="Pfam" id="PF00899"/>
    </source>
</evidence>
<dbReference type="PANTHER" id="PTHR10953:SF4">
    <property type="entry name" value="UBIQUITIN-ACTIVATING ENZYME E1 C-TERMINAL DOMAIN-CONTAINING PROTEIN"/>
    <property type="match status" value="1"/>
</dbReference>
<feature type="non-terminal residue" evidence="2">
    <location>
        <position position="1"/>
    </location>
</feature>
<protein>
    <recommendedName>
        <fullName evidence="1">THIF-type NAD/FAD binding fold domain-containing protein</fullName>
    </recommendedName>
</protein>
<dbReference type="GO" id="GO:0006974">
    <property type="term" value="P:DNA damage response"/>
    <property type="evidence" value="ECO:0007669"/>
    <property type="project" value="TreeGrafter"/>
</dbReference>
<dbReference type="Pfam" id="PF00899">
    <property type="entry name" value="ThiF"/>
    <property type="match status" value="1"/>
</dbReference>
<feature type="domain" description="THIF-type NAD/FAD binding fold" evidence="1">
    <location>
        <begin position="1"/>
        <end position="47"/>
    </location>
</feature>
<accession>A0A822EEN9</accession>
<sequence length="50" mass="5691">MDSIEKSNLNRQFLFRSWDIGKMKSTVAAEAVKAMNSRMNIRAYVDGVLP</sequence>
<dbReference type="Gene3D" id="3.40.50.720">
    <property type="entry name" value="NAD(P)-binding Rossmann-like Domain"/>
    <property type="match status" value="1"/>
</dbReference>